<evidence type="ECO:0000313" key="2">
    <source>
        <dbReference type="EMBL" id="ERT09170.1"/>
    </source>
</evidence>
<organism evidence="2 3">
    <name type="scientific">Lyngbya aestuarii BL J</name>
    <dbReference type="NCBI Taxonomy" id="1348334"/>
    <lineage>
        <taxon>Bacteria</taxon>
        <taxon>Bacillati</taxon>
        <taxon>Cyanobacteriota</taxon>
        <taxon>Cyanophyceae</taxon>
        <taxon>Oscillatoriophycideae</taxon>
        <taxon>Oscillatoriales</taxon>
        <taxon>Microcoleaceae</taxon>
        <taxon>Lyngbya</taxon>
    </lineage>
</organism>
<sequence length="38" mass="4237">MNCIDKNSKYIDQTSSRGEITEKTDHSFSNTTATILAD</sequence>
<keyword evidence="3" id="KW-1185">Reference proteome</keyword>
<dbReference type="Proteomes" id="UP000017127">
    <property type="component" value="Unassembled WGS sequence"/>
</dbReference>
<proteinExistence type="predicted"/>
<comment type="caution">
    <text evidence="2">The sequence shown here is derived from an EMBL/GenBank/DDBJ whole genome shotgun (WGS) entry which is preliminary data.</text>
</comment>
<evidence type="ECO:0000313" key="3">
    <source>
        <dbReference type="Proteomes" id="UP000017127"/>
    </source>
</evidence>
<evidence type="ECO:0000256" key="1">
    <source>
        <dbReference type="SAM" id="MobiDB-lite"/>
    </source>
</evidence>
<feature type="region of interest" description="Disordered" evidence="1">
    <location>
        <begin position="15"/>
        <end position="38"/>
    </location>
</feature>
<feature type="compositionally biased region" description="Polar residues" evidence="1">
    <location>
        <begin position="27"/>
        <end position="38"/>
    </location>
</feature>
<gene>
    <name evidence="2" type="ORF">M595_0846</name>
</gene>
<accession>U7QPX2</accession>
<protein>
    <submittedName>
        <fullName evidence="2">Uncharacterized protein</fullName>
    </submittedName>
</protein>
<dbReference type="EMBL" id="AUZM01000005">
    <property type="protein sequence ID" value="ERT09170.1"/>
    <property type="molecule type" value="Genomic_DNA"/>
</dbReference>
<dbReference type="AlphaFoldDB" id="U7QPX2"/>
<name>U7QPX2_9CYAN</name>
<reference evidence="2 3" key="1">
    <citation type="journal article" date="2013" name="Front. Microbiol.">
        <title>Comparative genomic analyses of the cyanobacterium, Lyngbya aestuarii BL J, a powerful hydrogen producer.</title>
        <authorList>
            <person name="Kothari A."/>
            <person name="Vaughn M."/>
            <person name="Garcia-Pichel F."/>
        </authorList>
    </citation>
    <scope>NUCLEOTIDE SEQUENCE [LARGE SCALE GENOMIC DNA]</scope>
    <source>
        <strain evidence="2 3">BL J</strain>
    </source>
</reference>